<dbReference type="Proteomes" id="UP001230300">
    <property type="component" value="Unassembled WGS sequence"/>
</dbReference>
<comment type="caution">
    <text evidence="2">The sequence shown here is derived from an EMBL/GenBank/DDBJ whole genome shotgun (WGS) entry which is preliminary data.</text>
</comment>
<dbReference type="InterPro" id="IPR014869">
    <property type="entry name" value="GT-D"/>
</dbReference>
<accession>A0AAW6XGE4</accession>
<proteinExistence type="predicted"/>
<evidence type="ECO:0000313" key="2">
    <source>
        <dbReference type="EMBL" id="MDK6502674.1"/>
    </source>
</evidence>
<organism evidence="2 3">
    <name type="scientific">Lactobacillus crispatus</name>
    <dbReference type="NCBI Taxonomy" id="47770"/>
    <lineage>
        <taxon>Bacteria</taxon>
        <taxon>Bacillati</taxon>
        <taxon>Bacillota</taxon>
        <taxon>Bacilli</taxon>
        <taxon>Lactobacillales</taxon>
        <taxon>Lactobacillaceae</taxon>
        <taxon>Lactobacillus</taxon>
    </lineage>
</organism>
<feature type="domain" description="Glycosyltransferase GT-D fold" evidence="1">
    <location>
        <begin position="50"/>
        <end position="278"/>
    </location>
</feature>
<sequence length="302" mass="34697">MSKLPLPVKLLIGNTGYKFFQLYMKFNNLRPNVLNANDTVEYIKKNKSSIARYGDGELLWIFQARQDGNFEKNSPELATALKKVLITPQSNLLIGIPNIFDNLDNETNSSKTYWEGLIIRHGIEIAKLLKARNQYYDSRFTRPYMDSKNKDKNFDLTFESIKEIWKNRNVLIVEGEKSRFGVGTNLLDNAKSVQRILCPSENAFEQYSSILKTVKGIALKIEDVVVLAALGPTATVLAYDLSKNDIQTIDIGHLDIEYAWYKMHAKSKVSILGKYTNESKDKFVEMNSKYLEKYNKEIIRKI</sequence>
<name>A0AAW6XGE4_9LACO</name>
<dbReference type="Pfam" id="PF08759">
    <property type="entry name" value="GT-D"/>
    <property type="match status" value="1"/>
</dbReference>
<reference evidence="2" key="1">
    <citation type="submission" date="2023-05" db="EMBL/GenBank/DDBJ databases">
        <title>Cataloging the Phylogenetic Diversity of Human Bladder Bacteria.</title>
        <authorList>
            <person name="Du J."/>
        </authorList>
    </citation>
    <scope>NUCLEOTIDE SEQUENCE</scope>
    <source>
        <strain evidence="2">UMB9226</strain>
    </source>
</reference>
<dbReference type="AlphaFoldDB" id="A0AAW6XGE4"/>
<dbReference type="RefSeq" id="WP_101887267.1">
    <property type="nucleotide sequence ID" value="NZ_JASOGN010000018.1"/>
</dbReference>
<evidence type="ECO:0000259" key="1">
    <source>
        <dbReference type="Pfam" id="PF08759"/>
    </source>
</evidence>
<evidence type="ECO:0000313" key="3">
    <source>
        <dbReference type="Proteomes" id="UP001230300"/>
    </source>
</evidence>
<gene>
    <name evidence="2" type="ORF">QP235_05590</name>
</gene>
<protein>
    <submittedName>
        <fullName evidence="2">GT-D fold domain-containing glycosyltransferase</fullName>
    </submittedName>
</protein>
<dbReference type="EMBL" id="JASOGN010000018">
    <property type="protein sequence ID" value="MDK6502674.1"/>
    <property type="molecule type" value="Genomic_DNA"/>
</dbReference>